<keyword evidence="2" id="KW-1185">Reference proteome</keyword>
<protein>
    <recommendedName>
        <fullName evidence="3">DUF1569 domain-containing protein</fullName>
    </recommendedName>
</protein>
<dbReference type="EMBL" id="VYQF01000001">
    <property type="protein sequence ID" value="KAA9041930.1"/>
    <property type="molecule type" value="Genomic_DNA"/>
</dbReference>
<evidence type="ECO:0000313" key="2">
    <source>
        <dbReference type="Proteomes" id="UP000326903"/>
    </source>
</evidence>
<gene>
    <name evidence="1" type="ORF">FW778_07920</name>
</gene>
<dbReference type="AlphaFoldDB" id="A0A5J5ILN3"/>
<evidence type="ECO:0000313" key="1">
    <source>
        <dbReference type="EMBL" id="KAA9041930.1"/>
    </source>
</evidence>
<sequence>MNISKESFLKENFVAMLKKLKPNEKGKWGKMSAQQMVEHFADAVKNATGKLYFPLLNKGERLQKSREFLMSEQPFKENTKNPLIPEDGFKLRKPDIETAINRVQKELDYFFELFGKHPDLKTHNPFFGDLDYKMNVQLLHKHAMHHLKQFGLV</sequence>
<comment type="caution">
    <text evidence="1">The sequence shown here is derived from an EMBL/GenBank/DDBJ whole genome shotgun (WGS) entry which is preliminary data.</text>
</comment>
<organism evidence="1 2">
    <name type="scientific">Ginsengibacter hankyongi</name>
    <dbReference type="NCBI Taxonomy" id="2607284"/>
    <lineage>
        <taxon>Bacteria</taxon>
        <taxon>Pseudomonadati</taxon>
        <taxon>Bacteroidota</taxon>
        <taxon>Chitinophagia</taxon>
        <taxon>Chitinophagales</taxon>
        <taxon>Chitinophagaceae</taxon>
        <taxon>Ginsengibacter</taxon>
    </lineage>
</organism>
<dbReference type="Proteomes" id="UP000326903">
    <property type="component" value="Unassembled WGS sequence"/>
</dbReference>
<dbReference type="Gene3D" id="1.20.120.450">
    <property type="entry name" value="dinb family like domain"/>
    <property type="match status" value="1"/>
</dbReference>
<dbReference type="RefSeq" id="WP_150414059.1">
    <property type="nucleotide sequence ID" value="NZ_VYQF01000001.1"/>
</dbReference>
<dbReference type="InterPro" id="IPR034660">
    <property type="entry name" value="DinB/YfiT-like"/>
</dbReference>
<name>A0A5J5ILN3_9BACT</name>
<proteinExistence type="predicted"/>
<accession>A0A5J5ILN3</accession>
<evidence type="ECO:0008006" key="3">
    <source>
        <dbReference type="Google" id="ProtNLM"/>
    </source>
</evidence>
<reference evidence="1 2" key="1">
    <citation type="submission" date="2019-09" db="EMBL/GenBank/DDBJ databases">
        <title>Draft genome sequence of Ginsengibacter sp. BR5-29.</title>
        <authorList>
            <person name="Im W.-T."/>
        </authorList>
    </citation>
    <scope>NUCLEOTIDE SEQUENCE [LARGE SCALE GENOMIC DNA]</scope>
    <source>
        <strain evidence="1 2">BR5-29</strain>
    </source>
</reference>